<dbReference type="RefSeq" id="WP_041496236.1">
    <property type="nucleotide sequence ID" value="NZ_AP014548.1"/>
</dbReference>
<proteinExistence type="predicted"/>
<feature type="transmembrane region" description="Helical" evidence="1">
    <location>
        <begin position="9"/>
        <end position="30"/>
    </location>
</feature>
<evidence type="ECO:0000313" key="2">
    <source>
        <dbReference type="EMBL" id="BAO55676.1"/>
    </source>
</evidence>
<dbReference type="OrthoDB" id="9957242at2"/>
<dbReference type="EMBL" id="AP014548">
    <property type="protein sequence ID" value="BAO55676.1"/>
    <property type="molecule type" value="Genomic_DNA"/>
</dbReference>
<keyword evidence="1" id="KW-0472">Membrane</keyword>
<organism evidence="2 3">
    <name type="scientific">Nonlabens marinus S1-08</name>
    <dbReference type="NCBI Taxonomy" id="1454201"/>
    <lineage>
        <taxon>Bacteria</taxon>
        <taxon>Pseudomonadati</taxon>
        <taxon>Bacteroidota</taxon>
        <taxon>Flavobacteriia</taxon>
        <taxon>Flavobacteriales</taxon>
        <taxon>Flavobacteriaceae</taxon>
        <taxon>Nonlabens</taxon>
    </lineage>
</organism>
<feature type="transmembrane region" description="Helical" evidence="1">
    <location>
        <begin position="36"/>
        <end position="54"/>
    </location>
</feature>
<evidence type="ECO:0000256" key="1">
    <source>
        <dbReference type="SAM" id="Phobius"/>
    </source>
</evidence>
<reference evidence="2 3" key="1">
    <citation type="journal article" date="2014" name="Proc. Natl. Acad. Sci. U.S.A.">
        <title>Functional characterization of flavobacteria rhodopsins reveals a unique class of light-driven chloride pump in bacteria.</title>
        <authorList>
            <person name="Yoshizawa S."/>
            <person name="Kumagai Y."/>
            <person name="Kim H."/>
            <person name="Ogura Y."/>
            <person name="Hayashi T."/>
            <person name="Iwasaki W."/>
            <person name="DeLong E.F."/>
            <person name="Kogure K."/>
        </authorList>
    </citation>
    <scope>NUCLEOTIDE SEQUENCE [LARGE SCALE GENOMIC DNA]</scope>
    <source>
        <strain evidence="2 3">S1-08</strain>
    </source>
</reference>
<accession>W8W043</accession>
<evidence type="ECO:0000313" key="3">
    <source>
        <dbReference type="Proteomes" id="UP000031760"/>
    </source>
</evidence>
<gene>
    <name evidence="2" type="ORF">NMS_1667</name>
</gene>
<name>W8W043_9FLAO</name>
<keyword evidence="1" id="KW-1133">Transmembrane helix</keyword>
<dbReference type="AlphaFoldDB" id="W8W043"/>
<keyword evidence="3" id="KW-1185">Reference proteome</keyword>
<dbReference type="Proteomes" id="UP000031760">
    <property type="component" value="Chromosome"/>
</dbReference>
<sequence length="66" mass="7720">MEYNLLKKSLFGLTALWLILLIICAFVLNVSQTSLLMIYITGQGFLMALLIPYLQQRKERRKRCDL</sequence>
<dbReference type="HOGENOM" id="CLU_2826815_0_0_10"/>
<dbReference type="KEGG" id="nmf:NMS_1667"/>
<protein>
    <submittedName>
        <fullName evidence="2">Uncharacterized protein</fullName>
    </submittedName>
</protein>
<keyword evidence="1" id="KW-0812">Transmembrane</keyword>